<dbReference type="InterPro" id="IPR022552">
    <property type="entry name" value="UPF_Ycf55"/>
</dbReference>
<dbReference type="KEGG" id="mtr:11424135"/>
<name>G7L1B6_MEDTR</name>
<dbReference type="Proteomes" id="UP000265566">
    <property type="component" value="Chromosome 7"/>
</dbReference>
<reference evidence="3" key="3">
    <citation type="submission" date="2015-04" db="UniProtKB">
        <authorList>
            <consortium name="EnsemblPlants"/>
        </authorList>
    </citation>
    <scope>IDENTIFICATION</scope>
    <source>
        <strain evidence="3">cv. Jemalong A17</strain>
    </source>
</reference>
<organism evidence="1 4">
    <name type="scientific">Medicago truncatula</name>
    <name type="common">Barrel medic</name>
    <name type="synonym">Medicago tribuloides</name>
    <dbReference type="NCBI Taxonomy" id="3880"/>
    <lineage>
        <taxon>Eukaryota</taxon>
        <taxon>Viridiplantae</taxon>
        <taxon>Streptophyta</taxon>
        <taxon>Embryophyta</taxon>
        <taxon>Tracheophyta</taxon>
        <taxon>Spermatophyta</taxon>
        <taxon>Magnoliopsida</taxon>
        <taxon>eudicotyledons</taxon>
        <taxon>Gunneridae</taxon>
        <taxon>Pentapetalae</taxon>
        <taxon>rosids</taxon>
        <taxon>fabids</taxon>
        <taxon>Fabales</taxon>
        <taxon>Fabaceae</taxon>
        <taxon>Papilionoideae</taxon>
        <taxon>50 kb inversion clade</taxon>
        <taxon>NPAAA clade</taxon>
        <taxon>Hologalegina</taxon>
        <taxon>IRL clade</taxon>
        <taxon>Trifolieae</taxon>
        <taxon>Medicago</taxon>
    </lineage>
</organism>
<dbReference type="PANTHER" id="PTHR36807">
    <property type="entry name" value="PHOSPHOGLYCOLATE PHOSPHATASE"/>
    <property type="match status" value="1"/>
</dbReference>
<evidence type="ECO:0000313" key="4">
    <source>
        <dbReference type="Proteomes" id="UP000002051"/>
    </source>
</evidence>
<keyword evidence="4" id="KW-1185">Reference proteome</keyword>
<dbReference type="OrthoDB" id="2020436at2759"/>
<dbReference type="EMBL" id="CM001223">
    <property type="protein sequence ID" value="AES79172.1"/>
    <property type="molecule type" value="Genomic_DNA"/>
</dbReference>
<protein>
    <submittedName>
        <fullName evidence="1">DUF3685 family protein</fullName>
    </submittedName>
</protein>
<dbReference type="ExpressionAtlas" id="G7L1B6">
    <property type="expression patterns" value="differential"/>
</dbReference>
<reference evidence="5" key="4">
    <citation type="journal article" date="2018" name="Nat. Plants">
        <title>Whole-genome landscape of Medicago truncatula symbiotic genes.</title>
        <authorList>
            <person name="Pecrix Y."/>
            <person name="Staton S.E."/>
            <person name="Sallet E."/>
            <person name="Lelandais-Briere C."/>
            <person name="Moreau S."/>
            <person name="Carrere S."/>
            <person name="Blein T."/>
            <person name="Jardinaud M.F."/>
            <person name="Latrasse D."/>
            <person name="Zouine M."/>
            <person name="Zahm M."/>
            <person name="Kreplak J."/>
            <person name="Mayjonade B."/>
            <person name="Satge C."/>
            <person name="Perez M."/>
            <person name="Cauet S."/>
            <person name="Marande W."/>
            <person name="Chantry-Darmon C."/>
            <person name="Lopez-Roques C."/>
            <person name="Bouchez O."/>
            <person name="Berard A."/>
            <person name="Debelle F."/>
            <person name="Munos S."/>
            <person name="Bendahmane A."/>
            <person name="Berges H."/>
            <person name="Niebel A."/>
            <person name="Buitink J."/>
            <person name="Frugier F."/>
            <person name="Benhamed M."/>
            <person name="Crespi M."/>
            <person name="Gouzy J."/>
            <person name="Gamas P."/>
        </authorList>
    </citation>
    <scope>NUCLEOTIDE SEQUENCE [LARGE SCALE GENOMIC DNA]</scope>
    <source>
        <strain evidence="5">cv. Jemalong A17</strain>
    </source>
</reference>
<evidence type="ECO:0000313" key="2">
    <source>
        <dbReference type="EMBL" id="RHN45993.1"/>
    </source>
</evidence>
<proteinExistence type="predicted"/>
<dbReference type="Proteomes" id="UP000002051">
    <property type="component" value="Unassembled WGS sequence"/>
</dbReference>
<dbReference type="PaxDb" id="3880-AES79172"/>
<accession>G7L1B6</accession>
<sequence>MAECVTSPFCVKLHMQQKRPFTHSPFPHQTTNFKTIRRKYFRNECEFFHFLTLQKFKPSVFGVADLKITHRLRAFPLNCIGIGALVDSDGGTASNLVPVANQVLLMGSILLTYMAGVIPVDKSYTRDQKNNSVKNALRDSSDISGSAVQQKDQVESNYVLDVVREKLLNSLNALEKEAYAGDIILQSAKRPLSLKAVAEGPKLRLLWAAFLQVEEEVNNMSSVSSSVGMDDPVKVFSEVIQRSCHSICATWLEKEFFLVKGNTHQEFVSMMLEGVKGDNVIVQNITRSGKKDLYSELLWYLTYGLVRDDCCYDSRIFATHGVSILEDLVMALADGVASLYLEFISVDSDVSSKTNSLEVSFCALSTRELQKLRNEVALNQWLYHNMDTVVSMYEDRFDLCTLESQPIDLPDSSQTDKQSWWKNLTQQRSKTMSHELYCIAINHFSMPIKRTKELRALTGWRYYFSLLLELSDITMPIVRTVINKASEAISFFLVSLIGRSLGLIYTGIRQSLKWK</sequence>
<reference evidence="1 4" key="2">
    <citation type="journal article" date="2014" name="BMC Genomics">
        <title>An improved genome release (version Mt4.0) for the model legume Medicago truncatula.</title>
        <authorList>
            <person name="Tang H."/>
            <person name="Krishnakumar V."/>
            <person name="Bidwell S."/>
            <person name="Rosen B."/>
            <person name="Chan A."/>
            <person name="Zhou S."/>
            <person name="Gentzbittel L."/>
            <person name="Childs K.L."/>
            <person name="Yandell M."/>
            <person name="Gundlach H."/>
            <person name="Mayer K.F."/>
            <person name="Schwartz D.C."/>
            <person name="Town C.D."/>
        </authorList>
    </citation>
    <scope>GENOME REANNOTATION</scope>
    <source>
        <strain evidence="3 4">cv. Jemalong A17</strain>
    </source>
</reference>
<dbReference type="EMBL" id="PSQE01000007">
    <property type="protein sequence ID" value="RHN45993.1"/>
    <property type="molecule type" value="Genomic_DNA"/>
</dbReference>
<reference evidence="2" key="5">
    <citation type="journal article" date="2018" name="Nat. Plants">
        <title>Whole-genome landscape of Medicago truncatula symbiotic genes.</title>
        <authorList>
            <person name="Pecrix Y."/>
            <person name="Gamas P."/>
            <person name="Carrere S."/>
        </authorList>
    </citation>
    <scope>NUCLEOTIDE SEQUENCE</scope>
    <source>
        <tissue evidence="2">Leaves</tissue>
    </source>
</reference>
<dbReference type="HOGENOM" id="CLU_033589_0_0_1"/>
<evidence type="ECO:0000313" key="1">
    <source>
        <dbReference type="EMBL" id="AES79172.1"/>
    </source>
</evidence>
<dbReference type="Gramene" id="rna40425">
    <property type="protein sequence ID" value="RHN45993.1"/>
    <property type="gene ID" value="gene40425"/>
</dbReference>
<dbReference type="eggNOG" id="ENOG502QPT6">
    <property type="taxonomic scope" value="Eukaryota"/>
</dbReference>
<dbReference type="OMA" id="HCIEISH"/>
<evidence type="ECO:0000313" key="5">
    <source>
        <dbReference type="Proteomes" id="UP000265566"/>
    </source>
</evidence>
<evidence type="ECO:0000313" key="3">
    <source>
        <dbReference type="EnsemblPlants" id="AES79172"/>
    </source>
</evidence>
<gene>
    <name evidence="3" type="primary">11424135</name>
    <name evidence="1" type="ordered locus">MTR_7g058760</name>
    <name evidence="2" type="ORF">MtrunA17_Chr7g0237421</name>
</gene>
<dbReference type="EnsemblPlants" id="AES79172">
    <property type="protein sequence ID" value="AES79172"/>
    <property type="gene ID" value="MTR_7g058760"/>
</dbReference>
<dbReference type="AlphaFoldDB" id="G7L1B6"/>
<dbReference type="STRING" id="3880.G7L1B6"/>
<dbReference type="PANTHER" id="PTHR36807:SF2">
    <property type="entry name" value="PHOSPHOGLYCOLATE PHOSPHATASE"/>
    <property type="match status" value="1"/>
</dbReference>
<reference evidence="1 4" key="1">
    <citation type="journal article" date="2011" name="Nature">
        <title>The Medicago genome provides insight into the evolution of rhizobial symbioses.</title>
        <authorList>
            <person name="Young N.D."/>
            <person name="Debelle F."/>
            <person name="Oldroyd G.E."/>
            <person name="Geurts R."/>
            <person name="Cannon S.B."/>
            <person name="Udvardi M.K."/>
            <person name="Benedito V.A."/>
            <person name="Mayer K.F."/>
            <person name="Gouzy J."/>
            <person name="Schoof H."/>
            <person name="Van de Peer Y."/>
            <person name="Proost S."/>
            <person name="Cook D.R."/>
            <person name="Meyers B.C."/>
            <person name="Spannagl M."/>
            <person name="Cheung F."/>
            <person name="De Mita S."/>
            <person name="Krishnakumar V."/>
            <person name="Gundlach H."/>
            <person name="Zhou S."/>
            <person name="Mudge J."/>
            <person name="Bharti A.K."/>
            <person name="Murray J.D."/>
            <person name="Naoumkina M.A."/>
            <person name="Rosen B."/>
            <person name="Silverstein K.A."/>
            <person name="Tang H."/>
            <person name="Rombauts S."/>
            <person name="Zhao P.X."/>
            <person name="Zhou P."/>
            <person name="Barbe V."/>
            <person name="Bardou P."/>
            <person name="Bechner M."/>
            <person name="Bellec A."/>
            <person name="Berger A."/>
            <person name="Berges H."/>
            <person name="Bidwell S."/>
            <person name="Bisseling T."/>
            <person name="Choisne N."/>
            <person name="Couloux A."/>
            <person name="Denny R."/>
            <person name="Deshpande S."/>
            <person name="Dai X."/>
            <person name="Doyle J.J."/>
            <person name="Dudez A.M."/>
            <person name="Farmer A.D."/>
            <person name="Fouteau S."/>
            <person name="Franken C."/>
            <person name="Gibelin C."/>
            <person name="Gish J."/>
            <person name="Goldstein S."/>
            <person name="Gonzalez A.J."/>
            <person name="Green P.J."/>
            <person name="Hallab A."/>
            <person name="Hartog M."/>
            <person name="Hua A."/>
            <person name="Humphray S.J."/>
            <person name="Jeong D.H."/>
            <person name="Jing Y."/>
            <person name="Jocker A."/>
            <person name="Kenton S.M."/>
            <person name="Kim D.J."/>
            <person name="Klee K."/>
            <person name="Lai H."/>
            <person name="Lang C."/>
            <person name="Lin S."/>
            <person name="Macmil S.L."/>
            <person name="Magdelenat G."/>
            <person name="Matthews L."/>
            <person name="McCorrison J."/>
            <person name="Monaghan E.L."/>
            <person name="Mun J.H."/>
            <person name="Najar F.Z."/>
            <person name="Nicholson C."/>
            <person name="Noirot C."/>
            <person name="O'Bleness M."/>
            <person name="Paule C.R."/>
            <person name="Poulain J."/>
            <person name="Prion F."/>
            <person name="Qin B."/>
            <person name="Qu C."/>
            <person name="Retzel E.F."/>
            <person name="Riddle C."/>
            <person name="Sallet E."/>
            <person name="Samain S."/>
            <person name="Samson N."/>
            <person name="Sanders I."/>
            <person name="Saurat O."/>
            <person name="Scarpelli C."/>
            <person name="Schiex T."/>
            <person name="Segurens B."/>
            <person name="Severin A.J."/>
            <person name="Sherrier D.J."/>
            <person name="Shi R."/>
            <person name="Sims S."/>
            <person name="Singer S.R."/>
            <person name="Sinharoy S."/>
            <person name="Sterck L."/>
            <person name="Viollet A."/>
            <person name="Wang B.B."/>
            <person name="Wang K."/>
            <person name="Wang M."/>
            <person name="Wang X."/>
            <person name="Warfsmann J."/>
            <person name="Weissenbach J."/>
            <person name="White D.D."/>
            <person name="White J.D."/>
            <person name="Wiley G.B."/>
            <person name="Wincker P."/>
            <person name="Xing Y."/>
            <person name="Yang L."/>
            <person name="Yao Z."/>
            <person name="Ying F."/>
            <person name="Zhai J."/>
            <person name="Zhou L."/>
            <person name="Zuber A."/>
            <person name="Denarie J."/>
            <person name="Dixon R.A."/>
            <person name="May G.D."/>
            <person name="Schwartz D.C."/>
            <person name="Rogers J."/>
            <person name="Quetier F."/>
            <person name="Town C.D."/>
            <person name="Roe B.A."/>
        </authorList>
    </citation>
    <scope>NUCLEOTIDE SEQUENCE [LARGE SCALE GENOMIC DNA]</scope>
    <source>
        <strain evidence="1">A17</strain>
        <strain evidence="3 4">cv. Jemalong A17</strain>
    </source>
</reference>
<dbReference type="Pfam" id="PF12452">
    <property type="entry name" value="DUF3685"/>
    <property type="match status" value="1"/>
</dbReference>